<protein>
    <submittedName>
        <fullName evidence="1">Uncharacterized protein</fullName>
    </submittedName>
</protein>
<evidence type="ECO:0000313" key="1">
    <source>
        <dbReference type="EMBL" id="MED6211282.1"/>
    </source>
</evidence>
<evidence type="ECO:0000313" key="2">
    <source>
        <dbReference type="Proteomes" id="UP001341840"/>
    </source>
</evidence>
<dbReference type="EMBL" id="JASCZI010242505">
    <property type="protein sequence ID" value="MED6211282.1"/>
    <property type="molecule type" value="Genomic_DNA"/>
</dbReference>
<reference evidence="1 2" key="1">
    <citation type="journal article" date="2023" name="Plants (Basel)">
        <title>Bridging the Gap: Combining Genomics and Transcriptomics Approaches to Understand Stylosanthes scabra, an Orphan Legume from the Brazilian Caatinga.</title>
        <authorList>
            <person name="Ferreira-Neto J.R.C."/>
            <person name="da Silva M.D."/>
            <person name="Binneck E."/>
            <person name="de Melo N.F."/>
            <person name="da Silva R.H."/>
            <person name="de Melo A.L.T.M."/>
            <person name="Pandolfi V."/>
            <person name="Bustamante F.O."/>
            <person name="Brasileiro-Vidal A.C."/>
            <person name="Benko-Iseppon A.M."/>
        </authorList>
    </citation>
    <scope>NUCLEOTIDE SEQUENCE [LARGE SCALE GENOMIC DNA]</scope>
    <source>
        <tissue evidence="1">Leaves</tissue>
    </source>
</reference>
<sequence>MCRGCVMNGELERRRRASTRARGHVSELRIWSGDAAVSFEQFGVWSGRERRRRDLVLGRERRRRVMGSRVERMTTSGVRLTGDGTTADDAKKTTQGWRQRWREGFENEAGAFHAGIRPHAGIPASWGILTGLVTIATMVFCGHVDAIGGSKTGIHSINLISRQRGLQRLQQGRQTRHWCSRAVNRVGSDFDVSSYSILQAGNLLTRWWCVLFTESCLRQPYGDMVVTSPLLHLIVPHN</sequence>
<dbReference type="Proteomes" id="UP001341840">
    <property type="component" value="Unassembled WGS sequence"/>
</dbReference>
<gene>
    <name evidence="1" type="ORF">PIB30_072198</name>
</gene>
<proteinExistence type="predicted"/>
<name>A0ABU6YNE3_9FABA</name>
<accession>A0ABU6YNE3</accession>
<comment type="caution">
    <text evidence="1">The sequence shown here is derived from an EMBL/GenBank/DDBJ whole genome shotgun (WGS) entry which is preliminary data.</text>
</comment>
<organism evidence="1 2">
    <name type="scientific">Stylosanthes scabra</name>
    <dbReference type="NCBI Taxonomy" id="79078"/>
    <lineage>
        <taxon>Eukaryota</taxon>
        <taxon>Viridiplantae</taxon>
        <taxon>Streptophyta</taxon>
        <taxon>Embryophyta</taxon>
        <taxon>Tracheophyta</taxon>
        <taxon>Spermatophyta</taxon>
        <taxon>Magnoliopsida</taxon>
        <taxon>eudicotyledons</taxon>
        <taxon>Gunneridae</taxon>
        <taxon>Pentapetalae</taxon>
        <taxon>rosids</taxon>
        <taxon>fabids</taxon>
        <taxon>Fabales</taxon>
        <taxon>Fabaceae</taxon>
        <taxon>Papilionoideae</taxon>
        <taxon>50 kb inversion clade</taxon>
        <taxon>dalbergioids sensu lato</taxon>
        <taxon>Dalbergieae</taxon>
        <taxon>Pterocarpus clade</taxon>
        <taxon>Stylosanthes</taxon>
    </lineage>
</organism>
<keyword evidence="2" id="KW-1185">Reference proteome</keyword>